<reference evidence="1" key="2">
    <citation type="journal article" date="2015" name="Data Brief">
        <title>Shoot transcriptome of the giant reed, Arundo donax.</title>
        <authorList>
            <person name="Barrero R.A."/>
            <person name="Guerrero F.D."/>
            <person name="Moolhuijzen P."/>
            <person name="Goolsby J.A."/>
            <person name="Tidwell J."/>
            <person name="Bellgard S.E."/>
            <person name="Bellgard M.I."/>
        </authorList>
    </citation>
    <scope>NUCLEOTIDE SEQUENCE</scope>
    <source>
        <tissue evidence="1">Shoot tissue taken approximately 20 cm above the soil surface</tissue>
    </source>
</reference>
<proteinExistence type="predicted"/>
<dbReference type="AlphaFoldDB" id="A0A0A9AYR7"/>
<sequence length="71" mass="7661">MACGSLVLQVKFLVLNHIASNCLVNWPHGVKSKLPQTTGTGPKSVHLTTGTFLIRLLFPCPEGANRDPTFS</sequence>
<organism evidence="1">
    <name type="scientific">Arundo donax</name>
    <name type="common">Giant reed</name>
    <name type="synonym">Donax arundinaceus</name>
    <dbReference type="NCBI Taxonomy" id="35708"/>
    <lineage>
        <taxon>Eukaryota</taxon>
        <taxon>Viridiplantae</taxon>
        <taxon>Streptophyta</taxon>
        <taxon>Embryophyta</taxon>
        <taxon>Tracheophyta</taxon>
        <taxon>Spermatophyta</taxon>
        <taxon>Magnoliopsida</taxon>
        <taxon>Liliopsida</taxon>
        <taxon>Poales</taxon>
        <taxon>Poaceae</taxon>
        <taxon>PACMAD clade</taxon>
        <taxon>Arundinoideae</taxon>
        <taxon>Arundineae</taxon>
        <taxon>Arundo</taxon>
    </lineage>
</organism>
<protein>
    <submittedName>
        <fullName evidence="1">Uncharacterized protein</fullName>
    </submittedName>
</protein>
<accession>A0A0A9AYR7</accession>
<reference evidence="1" key="1">
    <citation type="submission" date="2014-09" db="EMBL/GenBank/DDBJ databases">
        <authorList>
            <person name="Magalhaes I.L.F."/>
            <person name="Oliveira U."/>
            <person name="Santos F.R."/>
            <person name="Vidigal T.H.D.A."/>
            <person name="Brescovit A.D."/>
            <person name="Santos A.J."/>
        </authorList>
    </citation>
    <scope>NUCLEOTIDE SEQUENCE</scope>
    <source>
        <tissue evidence="1">Shoot tissue taken approximately 20 cm above the soil surface</tissue>
    </source>
</reference>
<dbReference type="EMBL" id="GBRH01245688">
    <property type="protein sequence ID" value="JAD52207.1"/>
    <property type="molecule type" value="Transcribed_RNA"/>
</dbReference>
<evidence type="ECO:0000313" key="1">
    <source>
        <dbReference type="EMBL" id="JAD52207.1"/>
    </source>
</evidence>
<name>A0A0A9AYR7_ARUDO</name>